<proteinExistence type="predicted"/>
<evidence type="ECO:0000313" key="2">
    <source>
        <dbReference type="EMBL" id="GGO98021.1"/>
    </source>
</evidence>
<dbReference type="RefSeq" id="WP_189135081.1">
    <property type="nucleotide sequence ID" value="NZ_BMMS01000036.1"/>
</dbReference>
<protein>
    <submittedName>
        <fullName evidence="2">Uncharacterized protein</fullName>
    </submittedName>
</protein>
<evidence type="ECO:0000256" key="1">
    <source>
        <dbReference type="SAM" id="MobiDB-lite"/>
    </source>
</evidence>
<gene>
    <name evidence="2" type="ORF">GCM10012280_61180</name>
</gene>
<dbReference type="AlphaFoldDB" id="A0A917ZWU0"/>
<organism evidence="2 3">
    <name type="scientific">Wenjunlia tyrosinilytica</name>
    <dbReference type="NCBI Taxonomy" id="1544741"/>
    <lineage>
        <taxon>Bacteria</taxon>
        <taxon>Bacillati</taxon>
        <taxon>Actinomycetota</taxon>
        <taxon>Actinomycetes</taxon>
        <taxon>Kitasatosporales</taxon>
        <taxon>Streptomycetaceae</taxon>
        <taxon>Wenjunlia</taxon>
    </lineage>
</organism>
<keyword evidence="3" id="KW-1185">Reference proteome</keyword>
<evidence type="ECO:0000313" key="3">
    <source>
        <dbReference type="Proteomes" id="UP000641932"/>
    </source>
</evidence>
<comment type="caution">
    <text evidence="2">The sequence shown here is derived from an EMBL/GenBank/DDBJ whole genome shotgun (WGS) entry which is preliminary data.</text>
</comment>
<dbReference type="EMBL" id="BMMS01000036">
    <property type="protein sequence ID" value="GGO98021.1"/>
    <property type="molecule type" value="Genomic_DNA"/>
</dbReference>
<feature type="region of interest" description="Disordered" evidence="1">
    <location>
        <begin position="1"/>
        <end position="25"/>
    </location>
</feature>
<feature type="compositionally biased region" description="Basic and acidic residues" evidence="1">
    <location>
        <begin position="13"/>
        <end position="22"/>
    </location>
</feature>
<name>A0A917ZWU0_9ACTN</name>
<accession>A0A917ZWU0</accession>
<reference evidence="2" key="2">
    <citation type="submission" date="2020-09" db="EMBL/GenBank/DDBJ databases">
        <authorList>
            <person name="Sun Q."/>
            <person name="Zhou Y."/>
        </authorList>
    </citation>
    <scope>NUCLEOTIDE SEQUENCE</scope>
    <source>
        <strain evidence="2">CGMCC 4.7201</strain>
    </source>
</reference>
<dbReference type="Proteomes" id="UP000641932">
    <property type="component" value="Unassembled WGS sequence"/>
</dbReference>
<feature type="region of interest" description="Disordered" evidence="1">
    <location>
        <begin position="62"/>
        <end position="96"/>
    </location>
</feature>
<sequence length="96" mass="10551">MSRLSGQDEESGDPDHPGDRPAQRALVRAAAQVVLAARAMSDLPPDLRQPIIGLEHALFARHWTSQPKQPKPSQKEKSPSGSGERAVPPRRLRVME</sequence>
<reference evidence="2" key="1">
    <citation type="journal article" date="2014" name="Int. J. Syst. Evol. Microbiol.">
        <title>Complete genome sequence of Corynebacterium casei LMG S-19264T (=DSM 44701T), isolated from a smear-ripened cheese.</title>
        <authorList>
            <consortium name="US DOE Joint Genome Institute (JGI-PGF)"/>
            <person name="Walter F."/>
            <person name="Albersmeier A."/>
            <person name="Kalinowski J."/>
            <person name="Ruckert C."/>
        </authorList>
    </citation>
    <scope>NUCLEOTIDE SEQUENCE</scope>
    <source>
        <strain evidence="2">CGMCC 4.7201</strain>
    </source>
</reference>